<accession>A0A5B8LGY1</accession>
<protein>
    <submittedName>
        <fullName evidence="1">Uncharacterized protein</fullName>
    </submittedName>
</protein>
<evidence type="ECO:0000313" key="1">
    <source>
        <dbReference type="EMBL" id="QDZ06894.1"/>
    </source>
</evidence>
<dbReference type="KEGG" id="spai:FPZ24_04880"/>
<proteinExistence type="predicted"/>
<dbReference type="OrthoDB" id="7564994at2"/>
<reference evidence="1 2" key="1">
    <citation type="submission" date="2019-07" db="EMBL/GenBank/DDBJ databases">
        <title>Full genome sequence of Sphingomonas sp. 4R-6-7(HKS19).</title>
        <authorList>
            <person name="Im W.-T."/>
        </authorList>
    </citation>
    <scope>NUCLEOTIDE SEQUENCE [LARGE SCALE GENOMIC DNA]</scope>
    <source>
        <strain evidence="1 2">HKS19</strain>
    </source>
</reference>
<name>A0A5B8LGY1_9SPHN</name>
<gene>
    <name evidence="1" type="ORF">FPZ24_04880</name>
</gene>
<keyword evidence="2" id="KW-1185">Reference proteome</keyword>
<dbReference type="AlphaFoldDB" id="A0A5B8LGY1"/>
<dbReference type="Proteomes" id="UP000315673">
    <property type="component" value="Chromosome"/>
</dbReference>
<evidence type="ECO:0000313" key="2">
    <source>
        <dbReference type="Proteomes" id="UP000315673"/>
    </source>
</evidence>
<dbReference type="RefSeq" id="WP_146569978.1">
    <property type="nucleotide sequence ID" value="NZ_CP042306.1"/>
</dbReference>
<sequence length="234" mass="25648">MLKFKYPKRMYMFEKEKGGVGSTGSLATAAHIAAMRGTPVEFIEASISQLDILNAYGEHYPVHQVNLAAGDASDRIIDIVDQAPADAAIFANIPGGRFEEIDEIHHIIRFALEEGALEVDVNIVWTMGRDKASRVTLDAMLDGDPPGRVLLNLPAWAGTIEEFKYVDEALLTRIEAGGGVMYQTPSLHEHLYDLFRVREIALDRIAKAPGVSIGNRMALGLWQSNAQAALEGLF</sequence>
<organism evidence="1 2">
    <name type="scientific">Sphingomonas panacisoli</name>
    <dbReference type="NCBI Taxonomy" id="1813879"/>
    <lineage>
        <taxon>Bacteria</taxon>
        <taxon>Pseudomonadati</taxon>
        <taxon>Pseudomonadota</taxon>
        <taxon>Alphaproteobacteria</taxon>
        <taxon>Sphingomonadales</taxon>
        <taxon>Sphingomonadaceae</taxon>
        <taxon>Sphingomonas</taxon>
    </lineage>
</organism>
<dbReference type="EMBL" id="CP042306">
    <property type="protein sequence ID" value="QDZ06894.1"/>
    <property type="molecule type" value="Genomic_DNA"/>
</dbReference>